<dbReference type="Pfam" id="PF03797">
    <property type="entry name" value="Autotransporter"/>
    <property type="match status" value="1"/>
</dbReference>
<dbReference type="NCBIfam" id="TIGR01414">
    <property type="entry name" value="autotrans_barl"/>
    <property type="match status" value="1"/>
</dbReference>
<sequence>MIKPENGVIEGDCKPDENPQHYDTPLTVSYSKLFAYIDENVTIKDDAATIFLESNVEHDAKLSLNGLNANTSLTLISNGEDSPSLNKSRLAFANVYLYGTEKHSAEFSVNNLNLNLIMEDVVGNKNGDFSFGGGAISNGLNTDKTSGNSESIVSFKNSNISIDLDIGKYTGKGFAAGILLSGYERYNTGKTILEIEDSTLNISSSLQGIFLQNTNLKISGNSNLLIRAGKGLGDNAINLSSAKSHEGSGLYLAASLSSNFVSYAEVMDCVIDANEVEISGLNGIDIVRYNDGDFVTAAPIQLTLDNKSSKITAIDSAGHFQYTYALNAEVEEDKGSNIKLAGLTRFTNQQNASPDIDENFYNDTNIYGINLKHFDLTTQDTSKAKTSVNILVSSQGLTKTPHVYGINAEESVLTFNHPLTISASGQTNGTTEAIHLNNSSFTANSTLQIQSIKEDGSLGTALDITDSSATISSENATDSTVSAIVGNIETKGNKFSVDRSDPFVIFGAITSEGNSTQSDLMLSNSQSKWVVTDNSVINKLSLNDAMLSMDIGKHYKSLDKLAFHQLDVNELSLRDATLQFKVDLASDASLSDSIHAASVSGNGVVDINIVGDVTDHKAMSDGVGFLYQDSGELTLQLADKNGDGKPDQVIYQNGSILGWKLAYKSTESEEASGESLLDDSAEVDFSDVSVNGSGKGYWYLTTGAQAEIPDPEPDEPIDPVEPEEPESPDEPNHGGDTPLPPEVAQILSLGSSSAQAISWLAEKEDLRHRLGEIRHGVSDGAWVKIFDKQSRVSDGYGFKQESNGIHLGLDRIISKTVEGRWLVGAALRYAEADQEGLLEGNGSNGELKEYSAKLYATYMNYGGTYVDMVTQFGYYDQAIKAHANDYLTPMGASYDTFGYGVSAEAGHHFKIGESNSSYWFVEPSAELSYFYVEGKKFKTSTDIEVAQEDADFLTARAGVAVGHTTYYGINNQNYVQLALDAGMYYELLGDQNIEFTDAGNNSMKAKATDIGGMTYYYGATLNWKANDKLRFYGNIGREKAAHYKEDYSISVGLKYAF</sequence>
<evidence type="ECO:0000313" key="3">
    <source>
        <dbReference type="EMBL" id="HIU37655.1"/>
    </source>
</evidence>
<dbReference type="InterPro" id="IPR012332">
    <property type="entry name" value="Autotransporter_pectin_lyase_C"/>
</dbReference>
<dbReference type="Proteomes" id="UP000824083">
    <property type="component" value="Unassembled WGS sequence"/>
</dbReference>
<dbReference type="Gene3D" id="2.40.128.130">
    <property type="entry name" value="Autotransporter beta-domain"/>
    <property type="match status" value="1"/>
</dbReference>
<dbReference type="PRINTS" id="PR01484">
    <property type="entry name" value="PRTACTNFAMLY"/>
</dbReference>
<dbReference type="GO" id="GO:0019867">
    <property type="term" value="C:outer membrane"/>
    <property type="evidence" value="ECO:0007669"/>
    <property type="project" value="InterPro"/>
</dbReference>
<dbReference type="Gene3D" id="2.160.20.20">
    <property type="match status" value="1"/>
</dbReference>
<feature type="domain" description="Autotransporter" evidence="2">
    <location>
        <begin position="774"/>
        <end position="1057"/>
    </location>
</feature>
<organism evidence="3 4">
    <name type="scientific">Candidatus Aphodousia faecigallinarum</name>
    <dbReference type="NCBI Taxonomy" id="2840677"/>
    <lineage>
        <taxon>Bacteria</taxon>
        <taxon>Pseudomonadati</taxon>
        <taxon>Pseudomonadota</taxon>
        <taxon>Betaproteobacteria</taxon>
        <taxon>Burkholderiales</taxon>
        <taxon>Sutterellaceae</taxon>
        <taxon>Sutterellaceae incertae sedis</taxon>
        <taxon>Candidatus Aphodousia</taxon>
    </lineage>
</organism>
<dbReference type="AlphaFoldDB" id="A0A9D1IHJ5"/>
<dbReference type="InterPro" id="IPR006315">
    <property type="entry name" value="OM_autotransptr_brl_dom"/>
</dbReference>
<dbReference type="PROSITE" id="PS51208">
    <property type="entry name" value="AUTOTRANSPORTER"/>
    <property type="match status" value="1"/>
</dbReference>
<feature type="compositionally biased region" description="Basic and acidic residues" evidence="1">
    <location>
        <begin position="11"/>
        <end position="20"/>
    </location>
</feature>
<proteinExistence type="predicted"/>
<reference evidence="3" key="2">
    <citation type="journal article" date="2021" name="PeerJ">
        <title>Extensive microbial diversity within the chicken gut microbiome revealed by metagenomics and culture.</title>
        <authorList>
            <person name="Gilroy R."/>
            <person name="Ravi A."/>
            <person name="Getino M."/>
            <person name="Pursley I."/>
            <person name="Horton D.L."/>
            <person name="Alikhan N.F."/>
            <person name="Baker D."/>
            <person name="Gharbi K."/>
            <person name="Hall N."/>
            <person name="Watson M."/>
            <person name="Adriaenssens E.M."/>
            <person name="Foster-Nyarko E."/>
            <person name="Jarju S."/>
            <person name="Secka A."/>
            <person name="Antonio M."/>
            <person name="Oren A."/>
            <person name="Chaudhuri R.R."/>
            <person name="La Ragione R."/>
            <person name="Hildebrand F."/>
            <person name="Pallen M.J."/>
        </authorList>
    </citation>
    <scope>NUCLEOTIDE SEQUENCE</scope>
    <source>
        <strain evidence="3">7463</strain>
    </source>
</reference>
<comment type="caution">
    <text evidence="3">The sequence shown here is derived from an EMBL/GenBank/DDBJ whole genome shotgun (WGS) entry which is preliminary data.</text>
</comment>
<protein>
    <submittedName>
        <fullName evidence="3">Autotransporter outer membrane beta-barrel domain-containing protein</fullName>
    </submittedName>
</protein>
<feature type="region of interest" description="Disordered" evidence="1">
    <location>
        <begin position="1"/>
        <end position="20"/>
    </location>
</feature>
<dbReference type="EMBL" id="DVMY01000084">
    <property type="protein sequence ID" value="HIU37655.1"/>
    <property type="molecule type" value="Genomic_DNA"/>
</dbReference>
<dbReference type="SMART" id="SM00869">
    <property type="entry name" value="Autotransporter"/>
    <property type="match status" value="1"/>
</dbReference>
<name>A0A9D1IHJ5_9BURK</name>
<evidence type="ECO:0000259" key="2">
    <source>
        <dbReference type="PROSITE" id="PS51208"/>
    </source>
</evidence>
<feature type="compositionally biased region" description="Acidic residues" evidence="1">
    <location>
        <begin position="709"/>
        <end position="729"/>
    </location>
</feature>
<dbReference type="SUPFAM" id="SSF103515">
    <property type="entry name" value="Autotransporter"/>
    <property type="match status" value="1"/>
</dbReference>
<accession>A0A9D1IHJ5</accession>
<gene>
    <name evidence="3" type="ORF">IAC56_05220</name>
</gene>
<dbReference type="InterPro" id="IPR005546">
    <property type="entry name" value="Autotransporte_beta"/>
</dbReference>
<evidence type="ECO:0000256" key="1">
    <source>
        <dbReference type="SAM" id="MobiDB-lite"/>
    </source>
</evidence>
<dbReference type="InterPro" id="IPR036709">
    <property type="entry name" value="Autotransporte_beta_dom_sf"/>
</dbReference>
<dbReference type="InterPro" id="IPR003991">
    <property type="entry name" value="Pertactin_virulence_factor"/>
</dbReference>
<evidence type="ECO:0000313" key="4">
    <source>
        <dbReference type="Proteomes" id="UP000824083"/>
    </source>
</evidence>
<reference evidence="3" key="1">
    <citation type="submission" date="2020-10" db="EMBL/GenBank/DDBJ databases">
        <authorList>
            <person name="Gilroy R."/>
        </authorList>
    </citation>
    <scope>NUCLEOTIDE SEQUENCE</scope>
    <source>
        <strain evidence="3">7463</strain>
    </source>
</reference>
<feature type="region of interest" description="Disordered" evidence="1">
    <location>
        <begin position="706"/>
        <end position="742"/>
    </location>
</feature>